<dbReference type="InterPro" id="IPR050238">
    <property type="entry name" value="DNA_Rep/Repair_Clamp_Loader"/>
</dbReference>
<dbReference type="PANTHER" id="PTHR11669:SF8">
    <property type="entry name" value="DNA POLYMERASE III SUBUNIT DELTA"/>
    <property type="match status" value="1"/>
</dbReference>
<sequence length="334" mass="35622">MKALVGNEDAKAAFFAAASGSNIPHAWLFAGPQGLGKAAFAQEAAARLLAHAADPAVPLDVGLPAGDVAAIRQVAAGSHPDFRLLRRLPKDPEKPDQNVARSIPIAQIRALQPMFATKPTYSDRRVVVIDSIDDCERAAANALLKNLEEPPAGTIFLLISHAPGRLLPTIRSRCRLLRFSPLEDGTVAGILRAELPEASDEEIAVLVRACQGAPGRALAFAGLDMSAIEHDLRTIASEGDRTNAIRVRMSSALGTKSAQARYEAFLRRVPSFIAERARSEKGGRLLNVLDAHRAARDLAATALRLSLDPQATVFEMGGIVARLSPSDNNGLPHR</sequence>
<evidence type="ECO:0000313" key="2">
    <source>
        <dbReference type="Proteomes" id="UP001302249"/>
    </source>
</evidence>
<gene>
    <name evidence="1" type="ORF">RPR59_08580</name>
</gene>
<dbReference type="Proteomes" id="UP001302249">
    <property type="component" value="Chromosome"/>
</dbReference>
<dbReference type="EMBL" id="CP135076">
    <property type="protein sequence ID" value="WNO52529.1"/>
    <property type="molecule type" value="Genomic_DNA"/>
</dbReference>
<dbReference type="PANTHER" id="PTHR11669">
    <property type="entry name" value="REPLICATION FACTOR C / DNA POLYMERASE III GAMMA-TAU SUBUNIT"/>
    <property type="match status" value="1"/>
</dbReference>
<dbReference type="InterPro" id="IPR027417">
    <property type="entry name" value="P-loop_NTPase"/>
</dbReference>
<name>A0ABZ0B591_9SPHN</name>
<organism evidence="1 2">
    <name type="scientific">Stakelama saccharophila</name>
    <dbReference type="NCBI Taxonomy" id="3075605"/>
    <lineage>
        <taxon>Bacteria</taxon>
        <taxon>Pseudomonadati</taxon>
        <taxon>Pseudomonadota</taxon>
        <taxon>Alphaproteobacteria</taxon>
        <taxon>Sphingomonadales</taxon>
        <taxon>Sphingomonadaceae</taxon>
        <taxon>Stakelama</taxon>
    </lineage>
</organism>
<dbReference type="Gene3D" id="3.40.50.300">
    <property type="entry name" value="P-loop containing nucleotide triphosphate hydrolases"/>
    <property type="match status" value="1"/>
</dbReference>
<proteinExistence type="predicted"/>
<accession>A0ABZ0B591</accession>
<dbReference type="Pfam" id="PF13177">
    <property type="entry name" value="DNA_pol3_delta2"/>
    <property type="match status" value="1"/>
</dbReference>
<reference evidence="1 2" key="1">
    <citation type="submission" date="2023-09" db="EMBL/GenBank/DDBJ databases">
        <authorList>
            <person name="Rey-Velasco X."/>
        </authorList>
    </citation>
    <scope>NUCLEOTIDE SEQUENCE [LARGE SCALE GENOMIC DNA]</scope>
    <source>
        <strain evidence="1 2">W311</strain>
    </source>
</reference>
<keyword evidence="2" id="KW-1185">Reference proteome</keyword>
<dbReference type="SUPFAM" id="SSF52540">
    <property type="entry name" value="P-loop containing nucleoside triphosphate hydrolases"/>
    <property type="match status" value="1"/>
</dbReference>
<dbReference type="RefSeq" id="WP_313913067.1">
    <property type="nucleotide sequence ID" value="NZ_CP135076.1"/>
</dbReference>
<protein>
    <submittedName>
        <fullName evidence="1">DNA polymerase III subunit delta</fullName>
    </submittedName>
</protein>
<evidence type="ECO:0000313" key="1">
    <source>
        <dbReference type="EMBL" id="WNO52529.1"/>
    </source>
</evidence>